<feature type="region of interest" description="Disordered" evidence="1">
    <location>
        <begin position="55"/>
        <end position="221"/>
    </location>
</feature>
<dbReference type="HOGENOM" id="CLU_354079_0_0_10"/>
<feature type="region of interest" description="Disordered" evidence="1">
    <location>
        <begin position="1"/>
        <end position="38"/>
    </location>
</feature>
<reference evidence="3" key="2">
    <citation type="submission" date="2010-04" db="EMBL/GenBank/DDBJ databases">
        <title>Genome sequence of Salinibacter ruber M8.</title>
        <authorList>
            <consortium name="Genoscope"/>
        </authorList>
    </citation>
    <scope>NUCLEOTIDE SEQUENCE [LARGE SCALE GENOMIC DNA]</scope>
    <source>
        <strain evidence="3">M8</strain>
    </source>
</reference>
<dbReference type="PATRIC" id="fig|761659.10.peg.1180"/>
<evidence type="ECO:0000313" key="2">
    <source>
        <dbReference type="EMBL" id="CBH23989.1"/>
    </source>
</evidence>
<dbReference type="EMBL" id="FP565814">
    <property type="protein sequence ID" value="CBH23989.1"/>
    <property type="molecule type" value="Genomic_DNA"/>
</dbReference>
<gene>
    <name evidence="2" type="ordered locus">SRM_01068</name>
</gene>
<dbReference type="PANTHER" id="PTHR45588">
    <property type="entry name" value="TPR DOMAIN-CONTAINING PROTEIN"/>
    <property type="match status" value="1"/>
</dbReference>
<accession>D5H7I4</accession>
<dbReference type="SUPFAM" id="SSF48452">
    <property type="entry name" value="TPR-like"/>
    <property type="match status" value="2"/>
</dbReference>
<sequence length="793" mass="85797">MLNPDRPQRYRQTSRHSGPDRRCTHRRPPGNGRHGGDWGRPCGCPVLFFFYASADAPPPPQIDAARPRRTDCARQAQAGAHRARLDEGVPVGPAPAPLSGPERRGRGRRQVQARRGGDGPAAGAAAVLGRGRGRGPGQDRAPRDRLPRHAPRLQQVGPVPGRGAGSRGPGRPNGRPDGPDRPLPGPRRRRRAVRGREGPDCRLARRPDMGPGGPRRRIEPAPTVRRATRPLEPLRRADVGSACIIFLPFAARAMRRLARSAALFLAFGLLAGPALAQPAEYGTTEFANSGAEAAQEPFLRGLLMLHSFEYDDARAAFQEAQAIDPDFAMAHWGEAMTHNHPIWMEQDRKAALQALRDLAPTPDAQLDAAATEREAAYLRTLHVLYGAGNEAPMDKEARDDAYEDAMADLAAQYPDDLDAQAFHALSILGTAHEGRDFATYMRAASIVEEVFDANPQHPGAAHYLIHAYDDPVHAPLGLRPARVYADIAPAAPHALHMPSHIFFALGQWARGASSNVDSYRAAKNKSTAADEGLSGGGFHALHWLHYARLQQGRYADARAILDTTRTHATDSRVQTGYADYMRWYMPVAYVVETEHWDRYDALAEAMAVDAAALDARGAVTLHAGRGLAAAQQGTLSAARSALEKAQSALGEDPSEALRIQVLELEGLIALKAGDDEQALSHLKEATALETDRPLNFGPLFPAKPAPELYGEALLALDRPADALTQFETTLERYPARARSLWGKARAAARADRPEAAQAARSALASQWQGADASVRRQLQSLAGSAEAETAQSR</sequence>
<dbReference type="Proteomes" id="UP000000933">
    <property type="component" value="Chromosome"/>
</dbReference>
<feature type="compositionally biased region" description="Basic and acidic residues" evidence="1">
    <location>
        <begin position="194"/>
        <end position="208"/>
    </location>
</feature>
<dbReference type="AlphaFoldDB" id="D5H7I4"/>
<dbReference type="Gene3D" id="1.25.40.10">
    <property type="entry name" value="Tetratricopeptide repeat domain"/>
    <property type="match status" value="1"/>
</dbReference>
<protein>
    <recommendedName>
        <fullName evidence="4">Tetratricopeptide repeat protein</fullName>
    </recommendedName>
</protein>
<dbReference type="PANTHER" id="PTHR45588:SF1">
    <property type="entry name" value="WW DOMAIN-CONTAINING PROTEIN"/>
    <property type="match status" value="1"/>
</dbReference>
<dbReference type="InterPro" id="IPR011990">
    <property type="entry name" value="TPR-like_helical_dom_sf"/>
</dbReference>
<name>D5H7I4_SALRM</name>
<proteinExistence type="predicted"/>
<evidence type="ECO:0008006" key="4">
    <source>
        <dbReference type="Google" id="ProtNLM"/>
    </source>
</evidence>
<organism evidence="2 3">
    <name type="scientific">Salinibacter ruber (strain M8)</name>
    <dbReference type="NCBI Taxonomy" id="761659"/>
    <lineage>
        <taxon>Bacteria</taxon>
        <taxon>Pseudomonadati</taxon>
        <taxon>Rhodothermota</taxon>
        <taxon>Rhodothermia</taxon>
        <taxon>Rhodothermales</taxon>
        <taxon>Salinibacteraceae</taxon>
        <taxon>Salinibacter</taxon>
    </lineage>
</organism>
<evidence type="ECO:0000256" key="1">
    <source>
        <dbReference type="SAM" id="MobiDB-lite"/>
    </source>
</evidence>
<reference evidence="2 3" key="1">
    <citation type="journal article" date="2010" name="ISME J.">
        <title>Fine-scale evolution: genomic, phenotypic and ecological differentiation in two coexisting Salinibacter ruber strains.</title>
        <authorList>
            <person name="Pena A."/>
            <person name="Teeling H."/>
            <person name="Huerta-Cepas J."/>
            <person name="Santos F."/>
            <person name="Yarza P."/>
            <person name="Brito-Echeverria J."/>
            <person name="Lucio M."/>
            <person name="Schmitt-Kopplin P."/>
            <person name="Meseguer I."/>
            <person name="Schenowitz C."/>
            <person name="Dossat C."/>
            <person name="Barbe V."/>
            <person name="Dopazo J."/>
            <person name="Rossello-Mora R."/>
            <person name="Schuler M."/>
            <person name="Glockner F.O."/>
            <person name="Amann R."/>
            <person name="Gabaldon T."/>
            <person name="Anton J."/>
        </authorList>
    </citation>
    <scope>NUCLEOTIDE SEQUENCE [LARGE SCALE GENOMIC DNA]</scope>
    <source>
        <strain evidence="2 3">M8</strain>
    </source>
</reference>
<evidence type="ECO:0000313" key="3">
    <source>
        <dbReference type="Proteomes" id="UP000000933"/>
    </source>
</evidence>
<dbReference type="KEGG" id="srm:SRM_01068"/>